<feature type="transmembrane region" description="Helical" evidence="7">
    <location>
        <begin position="269"/>
        <end position="290"/>
    </location>
</feature>
<accession>A0AAW0REQ3</accession>
<dbReference type="InterPro" id="IPR052337">
    <property type="entry name" value="SAT4-like"/>
</dbReference>
<name>A0AAW0REQ3_9PEZI</name>
<reference evidence="9 10" key="1">
    <citation type="submission" date="2023-01" db="EMBL/GenBank/DDBJ databases">
        <title>Analysis of 21 Apiospora genomes using comparative genomics revels a genus with tremendous synthesis potential of carbohydrate active enzymes and secondary metabolites.</title>
        <authorList>
            <person name="Sorensen T."/>
        </authorList>
    </citation>
    <scope>NUCLEOTIDE SEQUENCE [LARGE SCALE GENOMIC DNA]</scope>
    <source>
        <strain evidence="9 10">CBS 117206</strain>
    </source>
</reference>
<dbReference type="PANTHER" id="PTHR33048">
    <property type="entry name" value="PTH11-LIKE INTEGRAL MEMBRANE PROTEIN (AFU_ORTHOLOGUE AFUA_5G11245)"/>
    <property type="match status" value="1"/>
</dbReference>
<evidence type="ECO:0000256" key="6">
    <source>
        <dbReference type="SAM" id="MobiDB-lite"/>
    </source>
</evidence>
<feature type="transmembrane region" description="Helical" evidence="7">
    <location>
        <begin position="94"/>
        <end position="113"/>
    </location>
</feature>
<feature type="transmembrane region" description="Helical" evidence="7">
    <location>
        <begin position="133"/>
        <end position="156"/>
    </location>
</feature>
<evidence type="ECO:0000259" key="8">
    <source>
        <dbReference type="Pfam" id="PF20684"/>
    </source>
</evidence>
<protein>
    <recommendedName>
        <fullName evidence="8">Rhodopsin domain-containing protein</fullName>
    </recommendedName>
</protein>
<evidence type="ECO:0000256" key="3">
    <source>
        <dbReference type="ARBA" id="ARBA00022989"/>
    </source>
</evidence>
<dbReference type="GO" id="GO:0016020">
    <property type="term" value="C:membrane"/>
    <property type="evidence" value="ECO:0007669"/>
    <property type="project" value="UniProtKB-SubCell"/>
</dbReference>
<comment type="subcellular location">
    <subcellularLocation>
        <location evidence="1">Membrane</location>
        <topology evidence="1">Multi-pass membrane protein</topology>
    </subcellularLocation>
</comment>
<feature type="transmembrane region" description="Helical" evidence="7">
    <location>
        <begin position="179"/>
        <end position="203"/>
    </location>
</feature>
<feature type="transmembrane region" description="Helical" evidence="7">
    <location>
        <begin position="54"/>
        <end position="74"/>
    </location>
</feature>
<keyword evidence="2 7" id="KW-0812">Transmembrane</keyword>
<dbReference type="InterPro" id="IPR049326">
    <property type="entry name" value="Rhodopsin_dom_fungi"/>
</dbReference>
<sequence length="359" mass="39937">MSAPPKPQPPPSGDVDIGWKLEVGTTVTFLAAFIIVAMRCFARWRYSQRGWDDYLMVFALAQALIATIIDFVATNHGLGRHYFYLSPKLRIDQQYYSILAQVFCVEAISFAKLSIVASYMRVLQGSNDRVHRALLWTTAVLTLVVNTIVVITFYTACDPISRTWDPMIPGACWSIDKKLAFFILQGAFSAFSDFFLALYPVIFLSKLQIERKRKALVLGLMALGVVTGVFAIIRTVETGTQLHPPPGLLPDASYSTVLGLTWSGMERNIAIMIGSVPALNPLWVPVARFIRETVGSSRSKLRSARSQSYQLSNVRKSDKLASDGYRRQQQSVGRGHHPSSRRTDASDDSILPIQGWEAA</sequence>
<feature type="transmembrane region" description="Helical" evidence="7">
    <location>
        <begin position="23"/>
        <end position="42"/>
    </location>
</feature>
<proteinExistence type="inferred from homology"/>
<comment type="caution">
    <text evidence="9">The sequence shown here is derived from an EMBL/GenBank/DDBJ whole genome shotgun (WGS) entry which is preliminary data.</text>
</comment>
<evidence type="ECO:0000256" key="4">
    <source>
        <dbReference type="ARBA" id="ARBA00023136"/>
    </source>
</evidence>
<keyword evidence="3 7" id="KW-1133">Transmembrane helix</keyword>
<feature type="compositionally biased region" description="Basic and acidic residues" evidence="6">
    <location>
        <begin position="315"/>
        <end position="326"/>
    </location>
</feature>
<keyword evidence="10" id="KW-1185">Reference proteome</keyword>
<evidence type="ECO:0000256" key="7">
    <source>
        <dbReference type="SAM" id="Phobius"/>
    </source>
</evidence>
<evidence type="ECO:0000256" key="2">
    <source>
        <dbReference type="ARBA" id="ARBA00022692"/>
    </source>
</evidence>
<organism evidence="9 10">
    <name type="scientific">Apiospora kogelbergensis</name>
    <dbReference type="NCBI Taxonomy" id="1337665"/>
    <lineage>
        <taxon>Eukaryota</taxon>
        <taxon>Fungi</taxon>
        <taxon>Dikarya</taxon>
        <taxon>Ascomycota</taxon>
        <taxon>Pezizomycotina</taxon>
        <taxon>Sordariomycetes</taxon>
        <taxon>Xylariomycetidae</taxon>
        <taxon>Amphisphaeriales</taxon>
        <taxon>Apiosporaceae</taxon>
        <taxon>Apiospora</taxon>
    </lineage>
</organism>
<evidence type="ECO:0000313" key="9">
    <source>
        <dbReference type="EMBL" id="KAK8133204.1"/>
    </source>
</evidence>
<feature type="region of interest" description="Disordered" evidence="6">
    <location>
        <begin position="306"/>
        <end position="359"/>
    </location>
</feature>
<gene>
    <name evidence="9" type="ORF">PG999_001377</name>
</gene>
<dbReference type="PANTHER" id="PTHR33048:SF146">
    <property type="entry name" value="INTEGRAL MEMBRANE PROTEIN"/>
    <property type="match status" value="1"/>
</dbReference>
<keyword evidence="4 7" id="KW-0472">Membrane</keyword>
<evidence type="ECO:0000313" key="10">
    <source>
        <dbReference type="Proteomes" id="UP001392437"/>
    </source>
</evidence>
<dbReference type="Proteomes" id="UP001392437">
    <property type="component" value="Unassembled WGS sequence"/>
</dbReference>
<feature type="domain" description="Rhodopsin" evidence="8">
    <location>
        <begin position="38"/>
        <end position="283"/>
    </location>
</feature>
<dbReference type="AlphaFoldDB" id="A0AAW0REQ3"/>
<comment type="similarity">
    <text evidence="5">Belongs to the SAT4 family.</text>
</comment>
<dbReference type="EMBL" id="JAQQWP010000001">
    <property type="protein sequence ID" value="KAK8133204.1"/>
    <property type="molecule type" value="Genomic_DNA"/>
</dbReference>
<evidence type="ECO:0000256" key="1">
    <source>
        <dbReference type="ARBA" id="ARBA00004141"/>
    </source>
</evidence>
<dbReference type="Pfam" id="PF20684">
    <property type="entry name" value="Fung_rhodopsin"/>
    <property type="match status" value="1"/>
</dbReference>
<feature type="transmembrane region" description="Helical" evidence="7">
    <location>
        <begin position="215"/>
        <end position="236"/>
    </location>
</feature>
<evidence type="ECO:0000256" key="5">
    <source>
        <dbReference type="ARBA" id="ARBA00038359"/>
    </source>
</evidence>